<evidence type="ECO:0000259" key="7">
    <source>
        <dbReference type="Pfam" id="PF03446"/>
    </source>
</evidence>
<dbReference type="EMBL" id="CP023778">
    <property type="protein sequence ID" value="ATL65966.1"/>
    <property type="molecule type" value="Genomic_DNA"/>
</dbReference>
<feature type="domain" description="3-hydroxyisobutyrate dehydrogenase-like NAD-binding" evidence="8">
    <location>
        <begin position="198"/>
        <end position="321"/>
    </location>
</feature>
<dbReference type="GO" id="GO:0051287">
    <property type="term" value="F:NAD binding"/>
    <property type="evidence" value="ECO:0007669"/>
    <property type="project" value="InterPro"/>
</dbReference>
<evidence type="ECO:0000256" key="2">
    <source>
        <dbReference type="ARBA" id="ARBA00022456"/>
    </source>
</evidence>
<dbReference type="KEGG" id="ntp:CRH09_06830"/>
<dbReference type="FunFam" id="1.10.1040.10:FF:000006">
    <property type="entry name" value="3-hydroxyisobutyrate dehydrogenase"/>
    <property type="match status" value="1"/>
</dbReference>
<dbReference type="NCBIfam" id="TIGR01692">
    <property type="entry name" value="HIBADH"/>
    <property type="match status" value="1"/>
</dbReference>
<evidence type="ECO:0000256" key="6">
    <source>
        <dbReference type="RuleBase" id="RU910714"/>
    </source>
</evidence>
<dbReference type="InterPro" id="IPR011548">
    <property type="entry name" value="HIBADH"/>
</dbReference>
<dbReference type="InterPro" id="IPR008927">
    <property type="entry name" value="6-PGluconate_DH-like_C_sf"/>
</dbReference>
<evidence type="ECO:0000256" key="1">
    <source>
        <dbReference type="ARBA" id="ARBA00009080"/>
    </source>
</evidence>
<evidence type="ECO:0000256" key="3">
    <source>
        <dbReference type="ARBA" id="ARBA00023002"/>
    </source>
</evidence>
<keyword evidence="2 6" id="KW-0101">Branched-chain amino acid catabolism</keyword>
<comment type="catalytic activity">
    <reaction evidence="6">
        <text>3-hydroxy-2-methylpropanoate + NAD(+) = 2-methyl-3-oxopropanoate + NADH + H(+)</text>
        <dbReference type="Rhea" id="RHEA:17681"/>
        <dbReference type="ChEBI" id="CHEBI:11805"/>
        <dbReference type="ChEBI" id="CHEBI:15378"/>
        <dbReference type="ChEBI" id="CHEBI:57540"/>
        <dbReference type="ChEBI" id="CHEBI:57700"/>
        <dbReference type="ChEBI" id="CHEBI:57945"/>
        <dbReference type="EC" id="1.1.1.31"/>
    </reaction>
</comment>
<dbReference type="InterPro" id="IPR029154">
    <property type="entry name" value="HIBADH-like_NADP-bd"/>
</dbReference>
<dbReference type="Gene3D" id="1.10.1040.10">
    <property type="entry name" value="N-(1-d-carboxylethyl)-l-norvaline Dehydrogenase, domain 2"/>
    <property type="match status" value="1"/>
</dbReference>
<dbReference type="InterPro" id="IPR002204">
    <property type="entry name" value="3-OH-isobutyrate_DH-rel_CS"/>
</dbReference>
<dbReference type="InterPro" id="IPR036291">
    <property type="entry name" value="NAD(P)-bd_dom_sf"/>
</dbReference>
<dbReference type="InterPro" id="IPR013328">
    <property type="entry name" value="6PGD_dom2"/>
</dbReference>
<feature type="active site" evidence="5">
    <location>
        <position position="204"/>
    </location>
</feature>
<feature type="domain" description="6-phosphogluconate dehydrogenase NADP-binding" evidence="7">
    <location>
        <begin position="39"/>
        <end position="195"/>
    </location>
</feature>
<dbReference type="InterPro" id="IPR015815">
    <property type="entry name" value="HIBADH-related"/>
</dbReference>
<name>A0A291REF5_9NOCA</name>
<evidence type="ECO:0000259" key="8">
    <source>
        <dbReference type="Pfam" id="PF14833"/>
    </source>
</evidence>
<dbReference type="InterPro" id="IPR006115">
    <property type="entry name" value="6PGDH_NADP-bd"/>
</dbReference>
<dbReference type="EC" id="1.1.1.31" evidence="6"/>
<dbReference type="Proteomes" id="UP000221961">
    <property type="component" value="Chromosome"/>
</dbReference>
<accession>A0A291REF5</accession>
<gene>
    <name evidence="9" type="primary">mmsB</name>
    <name evidence="9" type="ORF">CRH09_06830</name>
</gene>
<reference evidence="9 10" key="1">
    <citation type="submission" date="2017-10" db="EMBL/GenBank/DDBJ databases">
        <title>Comparative genomics between pathogenic Norcardia.</title>
        <authorList>
            <person name="Zeng L."/>
        </authorList>
    </citation>
    <scope>NUCLEOTIDE SEQUENCE [LARGE SCALE GENOMIC DNA]</scope>
    <source>
        <strain evidence="9 10">NC_YFY_NT001</strain>
    </source>
</reference>
<evidence type="ECO:0000313" key="9">
    <source>
        <dbReference type="EMBL" id="ATL65966.1"/>
    </source>
</evidence>
<dbReference type="GO" id="GO:0050661">
    <property type="term" value="F:NADP binding"/>
    <property type="evidence" value="ECO:0007669"/>
    <property type="project" value="InterPro"/>
</dbReference>
<proteinExistence type="inferred from homology"/>
<comment type="similarity">
    <text evidence="1 6">Belongs to the HIBADH-related family.</text>
</comment>
<dbReference type="UniPathway" id="UPA00362"/>
<dbReference type="PANTHER" id="PTHR22981">
    <property type="entry name" value="3-HYDROXYISOBUTYRATE DEHYDROGENASE-RELATED"/>
    <property type="match status" value="1"/>
</dbReference>
<protein>
    <recommendedName>
        <fullName evidence="6">3-hydroxyisobutyrate dehydrogenase</fullName>
        <shortName evidence="6">HIBADH</shortName>
        <ecNumber evidence="6">1.1.1.31</ecNumber>
    </recommendedName>
</protein>
<keyword evidence="3 6" id="KW-0560">Oxidoreductase</keyword>
<dbReference type="PROSITE" id="PS00895">
    <property type="entry name" value="3_HYDROXYISOBUT_DH"/>
    <property type="match status" value="1"/>
</dbReference>
<evidence type="ECO:0000313" key="10">
    <source>
        <dbReference type="Proteomes" id="UP000221961"/>
    </source>
</evidence>
<sequence length="333" mass="34679">MAARHPRRGHRRAGRFLLHRTGRRRAESRCPGRTLMSATVGFLGLGHMGGPMAANLVRAGYRVLAFDPVPAAREQARADGAEAVDTAVAAVAESEIVLTMLPNGRIVLDVYRDILDAAKLGTLFVDCSTIDVADAQQAAELAVAAGHRALDAPVSGGVAGAAAGTLTFMVGGAEPDFAAALPLLEVMGGKVVHCGGAGVGQAAKICNNMMLGISMIGLSEAIVLGEKLGLSHDKFYDVVSTASGQCWSLTSYCPVPGPVPASPANNDYRPGFATALMTKDLGLAANALRANGVDGRIGALAAEIYDRFNRTDGERDFSAIVTDVRRRSGEERP</sequence>
<keyword evidence="4 6" id="KW-0520">NAD</keyword>
<evidence type="ECO:0000256" key="5">
    <source>
        <dbReference type="PIRSR" id="PIRSR000103-1"/>
    </source>
</evidence>
<dbReference type="Pfam" id="PF03446">
    <property type="entry name" value="NAD_binding_2"/>
    <property type="match status" value="1"/>
</dbReference>
<dbReference type="Gene3D" id="3.40.50.720">
    <property type="entry name" value="NAD(P)-binding Rossmann-like Domain"/>
    <property type="match status" value="1"/>
</dbReference>
<dbReference type="PIRSF" id="PIRSF000103">
    <property type="entry name" value="HIBADH"/>
    <property type="match status" value="1"/>
</dbReference>
<dbReference type="GO" id="GO:0008442">
    <property type="term" value="F:3-hydroxyisobutyrate dehydrogenase activity"/>
    <property type="evidence" value="ECO:0007669"/>
    <property type="project" value="UniProtKB-EC"/>
</dbReference>
<dbReference type="PANTHER" id="PTHR22981:SF7">
    <property type="entry name" value="3-HYDROXYISOBUTYRATE DEHYDROGENASE, MITOCHONDRIAL"/>
    <property type="match status" value="1"/>
</dbReference>
<organism evidence="9 10">
    <name type="scientific">Nocardia terpenica</name>
    <dbReference type="NCBI Taxonomy" id="455432"/>
    <lineage>
        <taxon>Bacteria</taxon>
        <taxon>Bacillati</taxon>
        <taxon>Actinomycetota</taxon>
        <taxon>Actinomycetes</taxon>
        <taxon>Mycobacteriales</taxon>
        <taxon>Nocardiaceae</taxon>
        <taxon>Nocardia</taxon>
    </lineage>
</organism>
<comment type="pathway">
    <text evidence="6">Amino-acid degradation; L-valine degradation.</text>
</comment>
<dbReference type="AlphaFoldDB" id="A0A291REF5"/>
<dbReference type="SUPFAM" id="SSF51735">
    <property type="entry name" value="NAD(P)-binding Rossmann-fold domains"/>
    <property type="match status" value="1"/>
</dbReference>
<dbReference type="GO" id="GO:0006574">
    <property type="term" value="P:L-valine catabolic process"/>
    <property type="evidence" value="ECO:0007669"/>
    <property type="project" value="UniProtKB-UniPathway"/>
</dbReference>
<evidence type="ECO:0000256" key="4">
    <source>
        <dbReference type="ARBA" id="ARBA00023027"/>
    </source>
</evidence>
<dbReference type="SUPFAM" id="SSF48179">
    <property type="entry name" value="6-phosphogluconate dehydrogenase C-terminal domain-like"/>
    <property type="match status" value="1"/>
</dbReference>
<dbReference type="Pfam" id="PF14833">
    <property type="entry name" value="NAD_binding_11"/>
    <property type="match status" value="1"/>
</dbReference>